<reference evidence="14 15" key="1">
    <citation type="submission" date="2016-11" db="EMBL/GenBank/DDBJ databases">
        <authorList>
            <person name="Jaros S."/>
            <person name="Januszkiewicz K."/>
            <person name="Wedrychowicz H."/>
        </authorList>
    </citation>
    <scope>NUCLEOTIDE SEQUENCE [LARGE SCALE GENOMIC DNA]</scope>
    <source>
        <strain evidence="14 15">DSM 8605</strain>
    </source>
</reference>
<dbReference type="NCBIfam" id="NF003920">
    <property type="entry name" value="PRK05443.2-1"/>
    <property type="match status" value="1"/>
</dbReference>
<feature type="binding site" evidence="8">
    <location>
        <position position="367"/>
    </location>
    <ligand>
        <name>Mg(2+)</name>
        <dbReference type="ChEBI" id="CHEBI:18420"/>
    </ligand>
</feature>
<dbReference type="STRING" id="1121316.SAMN02745207_01743"/>
<evidence type="ECO:0000256" key="5">
    <source>
        <dbReference type="ARBA" id="ARBA00022777"/>
    </source>
</evidence>
<feature type="domain" description="Polyphosphate kinase middle" evidence="10">
    <location>
        <begin position="119"/>
        <end position="296"/>
    </location>
</feature>
<dbReference type="AlphaFoldDB" id="A0A1M5UHK9"/>
<dbReference type="InterPro" id="IPR036830">
    <property type="entry name" value="PP_kinase_middle_dom_sf"/>
</dbReference>
<dbReference type="Pfam" id="PF13089">
    <property type="entry name" value="PP_kinase_N"/>
    <property type="match status" value="1"/>
</dbReference>
<dbReference type="RefSeq" id="WP_073338052.1">
    <property type="nucleotide sequence ID" value="NZ_FQXM01000008.1"/>
</dbReference>
<evidence type="ECO:0000256" key="4">
    <source>
        <dbReference type="ARBA" id="ARBA00022741"/>
    </source>
</evidence>
<dbReference type="InterPro" id="IPR036832">
    <property type="entry name" value="PPK_N_dom_sf"/>
</dbReference>
<dbReference type="FunFam" id="3.30.870.10:FF:000001">
    <property type="entry name" value="Polyphosphate kinase"/>
    <property type="match status" value="1"/>
</dbReference>
<keyword evidence="7 8" id="KW-0460">Magnesium</keyword>
<feature type="binding site" evidence="8">
    <location>
        <position position="397"/>
    </location>
    <ligand>
        <name>Mg(2+)</name>
        <dbReference type="ChEBI" id="CHEBI:18420"/>
    </ligand>
</feature>
<dbReference type="PANTHER" id="PTHR30218:SF0">
    <property type="entry name" value="POLYPHOSPHATE KINASE"/>
    <property type="match status" value="1"/>
</dbReference>
<dbReference type="NCBIfam" id="NF003921">
    <property type="entry name" value="PRK05443.2-2"/>
    <property type="match status" value="1"/>
</dbReference>
<feature type="domain" description="Polyphosphate kinase C-terminal" evidence="12">
    <location>
        <begin position="496"/>
        <end position="666"/>
    </location>
</feature>
<dbReference type="Gene3D" id="3.30.1840.10">
    <property type="entry name" value="Polyphosphate kinase middle domain"/>
    <property type="match status" value="1"/>
</dbReference>
<proteinExistence type="inferred from homology"/>
<dbReference type="PIRSF" id="PIRSF015589">
    <property type="entry name" value="PP_kinase"/>
    <property type="match status" value="1"/>
</dbReference>
<keyword evidence="3 8" id="KW-0479">Metal-binding</keyword>
<comment type="PTM">
    <text evidence="8 9">An intermediate of this reaction is the autophosphorylated ppk in which a phosphate is covalently linked to a histidine residue through a N-P bond.</text>
</comment>
<dbReference type="OrthoDB" id="9761456at2"/>
<evidence type="ECO:0000256" key="2">
    <source>
        <dbReference type="ARBA" id="ARBA00022679"/>
    </source>
</evidence>
<keyword evidence="1 8" id="KW-0597">Phosphoprotein</keyword>
<evidence type="ECO:0000256" key="9">
    <source>
        <dbReference type="RuleBase" id="RU003800"/>
    </source>
</evidence>
<dbReference type="InterPro" id="IPR025200">
    <property type="entry name" value="PPK_C_dom2"/>
</dbReference>
<evidence type="ECO:0000256" key="6">
    <source>
        <dbReference type="ARBA" id="ARBA00022840"/>
    </source>
</evidence>
<feature type="binding site" evidence="8">
    <location>
        <position position="556"/>
    </location>
    <ligand>
        <name>ATP</name>
        <dbReference type="ChEBI" id="CHEBI:30616"/>
    </ligand>
</feature>
<dbReference type="SUPFAM" id="SSF140356">
    <property type="entry name" value="PPK N-terminal domain-like"/>
    <property type="match status" value="1"/>
</dbReference>
<dbReference type="GO" id="GO:0009358">
    <property type="term" value="C:polyphosphate kinase complex"/>
    <property type="evidence" value="ECO:0007669"/>
    <property type="project" value="InterPro"/>
</dbReference>
<dbReference type="PANTHER" id="PTHR30218">
    <property type="entry name" value="POLYPHOSPHATE KINASE"/>
    <property type="match status" value="1"/>
</dbReference>
<keyword evidence="15" id="KW-1185">Reference proteome</keyword>
<protein>
    <recommendedName>
        <fullName evidence="8 9">Polyphosphate kinase</fullName>
        <ecNumber evidence="8 9">2.7.4.1</ecNumber>
    </recommendedName>
    <alternativeName>
        <fullName evidence="8">ATP-polyphosphate phosphotransferase</fullName>
    </alternativeName>
    <alternativeName>
        <fullName evidence="8">Polyphosphoric acid kinase</fullName>
    </alternativeName>
</protein>
<dbReference type="Pfam" id="PF17941">
    <property type="entry name" value="PP_kinase_C_1"/>
    <property type="match status" value="1"/>
</dbReference>
<dbReference type="EC" id="2.7.4.1" evidence="8 9"/>
<dbReference type="InterPro" id="IPR025198">
    <property type="entry name" value="PPK_N_dom"/>
</dbReference>
<dbReference type="InterPro" id="IPR041108">
    <property type="entry name" value="PP_kinase_C_1"/>
</dbReference>
<feature type="domain" description="Polyphosphate kinase C-terminal" evidence="13">
    <location>
        <begin position="323"/>
        <end position="488"/>
    </location>
</feature>
<evidence type="ECO:0000256" key="8">
    <source>
        <dbReference type="HAMAP-Rule" id="MF_00347"/>
    </source>
</evidence>
<evidence type="ECO:0000259" key="10">
    <source>
        <dbReference type="Pfam" id="PF02503"/>
    </source>
</evidence>
<dbReference type="HAMAP" id="MF_00347">
    <property type="entry name" value="Polyphosphate_kinase"/>
    <property type="match status" value="1"/>
</dbReference>
<keyword evidence="2 8" id="KW-0808">Transferase</keyword>
<keyword evidence="4 8" id="KW-0547">Nucleotide-binding</keyword>
<evidence type="ECO:0000256" key="1">
    <source>
        <dbReference type="ARBA" id="ARBA00022553"/>
    </source>
</evidence>
<evidence type="ECO:0000313" key="15">
    <source>
        <dbReference type="Proteomes" id="UP000184447"/>
    </source>
</evidence>
<dbReference type="Gene3D" id="3.30.870.10">
    <property type="entry name" value="Endonuclease Chain A"/>
    <property type="match status" value="2"/>
</dbReference>
<dbReference type="NCBIfam" id="NF003918">
    <property type="entry name" value="PRK05443.1-2"/>
    <property type="match status" value="1"/>
</dbReference>
<dbReference type="CDD" id="cd09165">
    <property type="entry name" value="PLDc_PaPPK1_C1_like"/>
    <property type="match status" value="1"/>
</dbReference>
<comment type="function">
    <text evidence="8 9">Catalyzes the reversible transfer of the terminal phosphate of ATP to form a long-chain polyphosphate (polyP).</text>
</comment>
<dbReference type="Pfam" id="PF13090">
    <property type="entry name" value="PP_kinase_C"/>
    <property type="match status" value="1"/>
</dbReference>
<dbReference type="Gene3D" id="1.20.58.310">
    <property type="entry name" value="Polyphosphate kinase N-terminal domain"/>
    <property type="match status" value="1"/>
</dbReference>
<evidence type="ECO:0000259" key="12">
    <source>
        <dbReference type="Pfam" id="PF13090"/>
    </source>
</evidence>
<feature type="active site" description="Phosphohistidine intermediate" evidence="8">
    <location>
        <position position="427"/>
    </location>
</feature>
<accession>A0A1M5UHK9</accession>
<dbReference type="GO" id="GO:0005524">
    <property type="term" value="F:ATP binding"/>
    <property type="evidence" value="ECO:0007669"/>
    <property type="project" value="UniProtKB-KW"/>
</dbReference>
<comment type="similarity">
    <text evidence="8 9">Belongs to the polyphosphate kinase 1 (PPK1) family.</text>
</comment>
<keyword evidence="6 8" id="KW-0067">ATP-binding</keyword>
<dbReference type="SUPFAM" id="SSF143724">
    <property type="entry name" value="PHP14-like"/>
    <property type="match status" value="1"/>
</dbReference>
<dbReference type="NCBIfam" id="NF003917">
    <property type="entry name" value="PRK05443.1-1"/>
    <property type="match status" value="1"/>
</dbReference>
<dbReference type="CDD" id="cd09168">
    <property type="entry name" value="PLDc_PaPPK1_C2_like"/>
    <property type="match status" value="1"/>
</dbReference>
<feature type="binding site" evidence="8">
    <location>
        <position position="460"/>
    </location>
    <ligand>
        <name>ATP</name>
        <dbReference type="ChEBI" id="CHEBI:30616"/>
    </ligand>
</feature>
<dbReference type="SUPFAM" id="SSF56024">
    <property type="entry name" value="Phospholipase D/nuclease"/>
    <property type="match status" value="2"/>
</dbReference>
<feature type="binding site" evidence="8">
    <location>
        <position position="42"/>
    </location>
    <ligand>
        <name>ATP</name>
        <dbReference type="ChEBI" id="CHEBI:30616"/>
    </ligand>
</feature>
<feature type="binding site" evidence="8">
    <location>
        <position position="584"/>
    </location>
    <ligand>
        <name>ATP</name>
        <dbReference type="ChEBI" id="CHEBI:30616"/>
    </ligand>
</feature>
<dbReference type="Pfam" id="PF02503">
    <property type="entry name" value="PP_kinase"/>
    <property type="match status" value="1"/>
</dbReference>
<evidence type="ECO:0000259" key="11">
    <source>
        <dbReference type="Pfam" id="PF13089"/>
    </source>
</evidence>
<dbReference type="GO" id="GO:0046872">
    <property type="term" value="F:metal ion binding"/>
    <property type="evidence" value="ECO:0007669"/>
    <property type="project" value="UniProtKB-KW"/>
</dbReference>
<dbReference type="InterPro" id="IPR024953">
    <property type="entry name" value="PP_kinase_middle"/>
</dbReference>
<dbReference type="GO" id="GO:0006799">
    <property type="term" value="P:polyphosphate biosynthetic process"/>
    <property type="evidence" value="ECO:0007669"/>
    <property type="project" value="UniProtKB-UniRule"/>
</dbReference>
<evidence type="ECO:0000256" key="3">
    <source>
        <dbReference type="ARBA" id="ARBA00022723"/>
    </source>
</evidence>
<dbReference type="GO" id="GO:0008976">
    <property type="term" value="F:polyphosphate kinase activity"/>
    <property type="evidence" value="ECO:0007669"/>
    <property type="project" value="UniProtKB-UniRule"/>
</dbReference>
<evidence type="ECO:0000256" key="7">
    <source>
        <dbReference type="ARBA" id="ARBA00022842"/>
    </source>
</evidence>
<dbReference type="Proteomes" id="UP000184447">
    <property type="component" value="Unassembled WGS sequence"/>
</dbReference>
<dbReference type="NCBIfam" id="TIGR03705">
    <property type="entry name" value="poly_P_kin"/>
    <property type="match status" value="1"/>
</dbReference>
<keyword evidence="5 8" id="KW-0418">Kinase</keyword>
<dbReference type="InterPro" id="IPR003414">
    <property type="entry name" value="PP_kinase"/>
</dbReference>
<name>A0A1M5UHK9_9CLOT</name>
<comment type="cofactor">
    <cofactor evidence="8">
        <name>Mg(2+)</name>
        <dbReference type="ChEBI" id="CHEBI:18420"/>
    </cofactor>
</comment>
<organism evidence="14 15">
    <name type="scientific">Clostridium grantii DSM 8605</name>
    <dbReference type="NCBI Taxonomy" id="1121316"/>
    <lineage>
        <taxon>Bacteria</taxon>
        <taxon>Bacillati</taxon>
        <taxon>Bacillota</taxon>
        <taxon>Clostridia</taxon>
        <taxon>Eubacteriales</taxon>
        <taxon>Clostridiaceae</taxon>
        <taxon>Clostridium</taxon>
    </lineage>
</organism>
<evidence type="ECO:0000259" key="13">
    <source>
        <dbReference type="Pfam" id="PF17941"/>
    </source>
</evidence>
<evidence type="ECO:0000313" key="14">
    <source>
        <dbReference type="EMBL" id="SHH62525.1"/>
    </source>
</evidence>
<gene>
    <name evidence="8" type="primary">ppk</name>
    <name evidence="14" type="ORF">SAMN02745207_01743</name>
</gene>
<dbReference type="EMBL" id="FQXM01000008">
    <property type="protein sequence ID" value="SHH62525.1"/>
    <property type="molecule type" value="Genomic_DNA"/>
</dbReference>
<sequence>MQKFINRELSWLEFNERVLEEAEDNSNPLLERLKFLAITSSNLDEFFMVRVAALNDQVQVGYNKLDPSGLTPAMQLTQICTKVHSLVKKEYNTYTNIILPLFNQNNIQILKPLDLNSKQLKYLEDLFTSSIYPVLTPMVVDSSRPFPLILNKSLNIGVELDFDGQTSFATVQVPSVLERYIKLPSIDSIHYSFILLEDVIKLFMENLFLGYKIESMSCFRITRNADLSFDEEGAEDLLKEIQQSLQQRRWGNVIRLESEESISDFLLNTLIKEMDISTENIFKIKSSLDLTFLMKLTKEIPNKTLLFEDFTPVTSKEFKNSENIFDVIKKNDILLHHPYESFEPVIKLVEEASVDPTVLAIKQTLYRVSGDSPLTKALARAAENGKQVTVLLELKARFDEHNNIEWAKKLEKAGCHVIYGLVGLKTHCKILLIVRREKEGITRYVHMGTGNYNDITAKFYTDIGLLTCKPKYGADASAIFNMLSGYSKLHKLFKVYVAPLSLRNKFYKLIDKEIEHAKNGKKASIIAKMNSLTDKEIIEKLYEASAAGVKIKLIIRGICCLIPGKKDLSESIQVISVVGRFLEHSRVFYFYNDGKKDIYLSSADWMHRNLSRRVELLFPIEDPNLKNRINNYLEIYLKDNVKARKMTLDGSYHKVSNKQDDKINSQESFHKLSKKGK</sequence>
<comment type="catalytic activity">
    <reaction evidence="8 9">
        <text>[phosphate](n) + ATP = [phosphate](n+1) + ADP</text>
        <dbReference type="Rhea" id="RHEA:19573"/>
        <dbReference type="Rhea" id="RHEA-COMP:9859"/>
        <dbReference type="Rhea" id="RHEA-COMP:14280"/>
        <dbReference type="ChEBI" id="CHEBI:16838"/>
        <dbReference type="ChEBI" id="CHEBI:30616"/>
        <dbReference type="ChEBI" id="CHEBI:456216"/>
        <dbReference type="EC" id="2.7.4.1"/>
    </reaction>
</comment>
<feature type="domain" description="Polyphosphate kinase N-terminal" evidence="11">
    <location>
        <begin position="4"/>
        <end position="110"/>
    </location>
</feature>